<keyword evidence="2" id="KW-1185">Reference proteome</keyword>
<reference evidence="1" key="1">
    <citation type="journal article" date="2020" name="bioRxiv">
        <title>Comparative genomics of Chlamydomonas.</title>
        <authorList>
            <person name="Craig R.J."/>
            <person name="Hasan A.R."/>
            <person name="Ness R.W."/>
            <person name="Keightley P.D."/>
        </authorList>
    </citation>
    <scope>NUCLEOTIDE SEQUENCE</scope>
    <source>
        <strain evidence="1">SAG 7.73</strain>
    </source>
</reference>
<organism evidence="1 2">
    <name type="scientific">Chlamydomonas incerta</name>
    <dbReference type="NCBI Taxonomy" id="51695"/>
    <lineage>
        <taxon>Eukaryota</taxon>
        <taxon>Viridiplantae</taxon>
        <taxon>Chlorophyta</taxon>
        <taxon>core chlorophytes</taxon>
        <taxon>Chlorophyceae</taxon>
        <taxon>CS clade</taxon>
        <taxon>Chlamydomonadales</taxon>
        <taxon>Chlamydomonadaceae</taxon>
        <taxon>Chlamydomonas</taxon>
    </lineage>
</organism>
<name>A0A835VT09_CHLIN</name>
<gene>
    <name evidence="1" type="ORF">HXX76_011867</name>
</gene>
<accession>A0A835VT09</accession>
<comment type="caution">
    <text evidence="1">The sequence shown here is derived from an EMBL/GenBank/DDBJ whole genome shotgun (WGS) entry which is preliminary data.</text>
</comment>
<dbReference type="Proteomes" id="UP000650467">
    <property type="component" value="Unassembled WGS sequence"/>
</dbReference>
<sequence>MATGDRAVQRRSAAACATPDSFLGELLSSNMSVDPVFRGAANMFPPLGAVMTTMPAVFTWYAARWDAGIRPAVGAMLCGKDGTSNSTADRAISVLKRLLVPVAQSALNTTSGSVLFDLLNNDLGFATKNVNSYITRDNVQLAVSFMQAFTGADEDTLSLLLEAGDLAGGVLGSFDYDYGLIGFIANNPFSVVGIALGLGGELLAVDSRVTVESLATDLVDVLSTMTRTALDANANPGSDEFEKAMVAMTAGEKDMFQKMQTNLAKLKPAIKDMVKALEQYPGFTPTLASPSLKDLVTPTSQTPSSVPDLANACAASKDGADQFLTSKLASDATFLAGLGTLPYVGNLFQTVPPVMDWWVSAYDKTVGVVMRLALCNTKVADIPAKDMDLALAALRELALPVVKRFLVTNSGIILSQALWRNYRFNTSTIGPDYLTKQVVSDVLQFLHDNEAELDYGLDYAPGIAGFGILTLMGLDDRFTIPDLISDALITMYAMAEVPVQVLGGGSSSSSGRRMIADTTSALAGVLTLTPDQKQAFTTFSTSVLQVQAQTTKVMSTVGVSTSSPLPGAAPIPTLAPAAKTGGSATSLAANAGMLLGCLVALAFQGQHLFV</sequence>
<proteinExistence type="predicted"/>
<dbReference type="AlphaFoldDB" id="A0A835VT09"/>
<evidence type="ECO:0000313" key="2">
    <source>
        <dbReference type="Proteomes" id="UP000650467"/>
    </source>
</evidence>
<dbReference type="OrthoDB" id="539166at2759"/>
<evidence type="ECO:0000313" key="1">
    <source>
        <dbReference type="EMBL" id="KAG2428187.1"/>
    </source>
</evidence>
<protein>
    <submittedName>
        <fullName evidence="1">Uncharacterized protein</fullName>
    </submittedName>
</protein>
<dbReference type="EMBL" id="JAEHOC010000036">
    <property type="protein sequence ID" value="KAG2428187.1"/>
    <property type="molecule type" value="Genomic_DNA"/>
</dbReference>